<feature type="region of interest" description="Disordered" evidence="3">
    <location>
        <begin position="243"/>
        <end position="279"/>
    </location>
</feature>
<evidence type="ECO:0000313" key="6">
    <source>
        <dbReference type="Proteomes" id="UP001577267"/>
    </source>
</evidence>
<evidence type="ECO:0000256" key="3">
    <source>
        <dbReference type="SAM" id="MobiDB-lite"/>
    </source>
</evidence>
<protein>
    <submittedName>
        <fullName evidence="5">NACHT domain-containing NTPase</fullName>
    </submittedName>
</protein>
<gene>
    <name evidence="5" type="ORF">ACE11A_08605</name>
</gene>
<evidence type="ECO:0000256" key="1">
    <source>
        <dbReference type="ARBA" id="ARBA00022741"/>
    </source>
</evidence>
<keyword evidence="2" id="KW-0067">ATP-binding</keyword>
<evidence type="ECO:0000259" key="4">
    <source>
        <dbReference type="PROSITE" id="PS50837"/>
    </source>
</evidence>
<dbReference type="InterPro" id="IPR027417">
    <property type="entry name" value="P-loop_NTPase"/>
</dbReference>
<name>A0ABV4ZKC1_9ACTN</name>
<reference evidence="5 6" key="1">
    <citation type="submission" date="2024-09" db="EMBL/GenBank/DDBJ databases">
        <title>Draft genome sequence of multifaceted antimicrobials producing Streptomyces sp. strain FH1.</title>
        <authorList>
            <person name="Hassan F."/>
            <person name="Ali H."/>
            <person name="Hassan N."/>
            <person name="Nawaz A."/>
        </authorList>
    </citation>
    <scope>NUCLEOTIDE SEQUENCE [LARGE SCALE GENOMIC DNA]</scope>
    <source>
        <strain evidence="5 6">FH1</strain>
    </source>
</reference>
<comment type="caution">
    <text evidence="5">The sequence shown here is derived from an EMBL/GenBank/DDBJ whole genome shotgun (WGS) entry which is preliminary data.</text>
</comment>
<accession>A0ABV4ZKC1</accession>
<dbReference type="SUPFAM" id="SSF52540">
    <property type="entry name" value="P-loop containing nucleoside triphosphate hydrolases"/>
    <property type="match status" value="1"/>
</dbReference>
<dbReference type="InterPro" id="IPR032675">
    <property type="entry name" value="LRR_dom_sf"/>
</dbReference>
<proteinExistence type="predicted"/>
<dbReference type="PROSITE" id="PS50837">
    <property type="entry name" value="NACHT"/>
    <property type="match status" value="1"/>
</dbReference>
<keyword evidence="6" id="KW-1185">Reference proteome</keyword>
<evidence type="ECO:0000256" key="2">
    <source>
        <dbReference type="ARBA" id="ARBA00022840"/>
    </source>
</evidence>
<dbReference type="EMBL" id="JBHGBT010000006">
    <property type="protein sequence ID" value="MFB4194408.1"/>
    <property type="molecule type" value="Genomic_DNA"/>
</dbReference>
<dbReference type="Proteomes" id="UP001577267">
    <property type="component" value="Unassembled WGS sequence"/>
</dbReference>
<dbReference type="Gene3D" id="3.40.50.300">
    <property type="entry name" value="P-loop containing nucleotide triphosphate hydrolases"/>
    <property type="match status" value="1"/>
</dbReference>
<dbReference type="InterPro" id="IPR007111">
    <property type="entry name" value="NACHT_NTPase"/>
</dbReference>
<dbReference type="PANTHER" id="PTHR46844:SF1">
    <property type="entry name" value="SLR5058 PROTEIN"/>
    <property type="match status" value="1"/>
</dbReference>
<sequence length="1038" mass="115357">MLGETAALRLGTAVATAAGRWWLGNARQEQERSLPMEELIRLRMPGIRLQREVKQQFEHITNAVFDRLEPHLKHAFERMDEGSRTAVILAVSDALGQADLSDEALLSDNVHPPEVIRRITGSVSGPVGFNDAETRLYQVLMAECVEYYVHIVRSLPVFEERAAAELLTRTAALGSEIARILERLPDRSLFAPDGTDHDAAFRRTYLELLSRDLDEVELFRSPSDRTSPPRVRLSVAYVSLRASGDDGTRPRSARYLPPLRPDMSNWEESGAERGGGSGMRVETALRDASRVLLRGEAGSGKTTLLRWLAITAARGAFTGQLDDWNGLTPILIKLREYSGRALPKPDGMLDGAAGHITGIMPRGWVERQLGTGRVLLLIDGVDELLDRERRPVREWLRRLLSQYEGIRAVVTSRPAAAGADWLRRENFAPLHLGRMTPPDLAAFVRQWHQAVRELGTELPCAEEELPRYEQSLLTSLKDRAHLQSLAGTPLLAAMLCGMHLHRGRRLPRDRMELYRNALHTLVHDRDSDRNVPSAVDSKLGLRDKLLLLRDLAWRLSDNNRTEIDLKRAAEHVTVKLRSMRHLDGLAGADVLEQLRHRSGVLRSPAEGRLDFVHRTFQEYLAAKEATEEDRIGNLISRAHLDLWRETIIMAAGHANTSQREELLHGILDRAAEEPRHARTLRLLAASCQETLPSVSDALAERLDETVSRLLPARRMTDPPALAAVGPSLLRWLPRSLEELTEKAAIQTVRTIALIGGEKSLDLLAGYVGDQREKIVDELIQAWAYFDAEAYATAVLSSLPLANRPVWIIHTGQLKTASRLRSITNVHIECSVNGLDFLTDFPSLESLWAGNIRGDLDLTPLGAHPNLEAAMLFGGDQVTGASVLADLSQLSMLALNLHDHVDLKVLLRLPKLRFASLGRITNHTDLSPLTDLTELRHLHLVGEDRYVAPEFNELGTMVNLAGLNLYAYDVHAWLSGLKSTPPSLSRLELFGCAIPSDPDAFARLRSLTEVNITNCFIPDGAPVTALSIPGVCVRIHSHA</sequence>
<dbReference type="Pfam" id="PF22733">
    <property type="entry name" value="NNH1"/>
    <property type="match status" value="1"/>
</dbReference>
<feature type="domain" description="NACHT" evidence="4">
    <location>
        <begin position="289"/>
        <end position="627"/>
    </location>
</feature>
<dbReference type="InterPro" id="IPR054547">
    <property type="entry name" value="NNH1"/>
</dbReference>
<dbReference type="RefSeq" id="WP_375062427.1">
    <property type="nucleotide sequence ID" value="NZ_JBHGBT010000006.1"/>
</dbReference>
<evidence type="ECO:0000313" key="5">
    <source>
        <dbReference type="EMBL" id="MFB4194408.1"/>
    </source>
</evidence>
<dbReference type="Pfam" id="PF05729">
    <property type="entry name" value="NACHT"/>
    <property type="match status" value="1"/>
</dbReference>
<keyword evidence="1" id="KW-0547">Nucleotide-binding</keyword>
<dbReference type="PANTHER" id="PTHR46844">
    <property type="entry name" value="SLR5058 PROTEIN"/>
    <property type="match status" value="1"/>
</dbReference>
<dbReference type="SUPFAM" id="SSF52058">
    <property type="entry name" value="L domain-like"/>
    <property type="match status" value="1"/>
</dbReference>
<dbReference type="Gene3D" id="3.80.10.10">
    <property type="entry name" value="Ribonuclease Inhibitor"/>
    <property type="match status" value="1"/>
</dbReference>
<organism evidence="5 6">
    <name type="scientific">Streptomyces carpaticus</name>
    <dbReference type="NCBI Taxonomy" id="285558"/>
    <lineage>
        <taxon>Bacteria</taxon>
        <taxon>Bacillati</taxon>
        <taxon>Actinomycetota</taxon>
        <taxon>Actinomycetes</taxon>
        <taxon>Kitasatosporales</taxon>
        <taxon>Streptomycetaceae</taxon>
        <taxon>Streptomyces</taxon>
    </lineage>
</organism>